<sequence>MHVIGIDAAKAGWVVVMYENGRYTGFVEPTLANIPRADRIWVDMPIGLTEGRRETDQLLRQELRPGRTSSVFNAPFLSALTASSYMEANDLAKQHAGIGLSKQAWYLLPKIREVRSVYRTEMIEAHPEVCFARLAGHPARFSKKTTEGIAERIELLERFDCPPLWEQRQSHVAVDDWLDACLLATGARFPCDYLPASRPVDPEGYPLYAAVPKKSPSPKWCG</sequence>
<comment type="caution">
    <text evidence="1">The sequence shown here is derived from an EMBL/GenBank/DDBJ whole genome shotgun (WGS) entry which is preliminary data.</text>
</comment>
<evidence type="ECO:0000313" key="2">
    <source>
        <dbReference type="Proteomes" id="UP000053797"/>
    </source>
</evidence>
<reference evidence="1 2" key="1">
    <citation type="journal article" date="2015" name="Int. J. Syst. Evol. Microbiol.">
        <title>Exiguobacterium enclense sp. nov., isolated from sediment.</title>
        <authorList>
            <person name="Dastager S.G."/>
            <person name="Mawlankar R."/>
            <person name="Sonalkar V.V."/>
            <person name="Thorat M.N."/>
            <person name="Mual P."/>
            <person name="Verma A."/>
            <person name="Krishnamurthi S."/>
            <person name="Tang S.K."/>
            <person name="Li W.J."/>
        </authorList>
    </citation>
    <scope>NUCLEOTIDE SEQUENCE [LARGE SCALE GENOMIC DNA]</scope>
    <source>
        <strain evidence="1 2">NIO-1109</strain>
    </source>
</reference>
<dbReference type="InterPro" id="IPR007362">
    <property type="entry name" value="DUF429"/>
</dbReference>
<dbReference type="EMBL" id="LNQL01000001">
    <property type="protein sequence ID" value="KSU50249.1"/>
    <property type="molecule type" value="Genomic_DNA"/>
</dbReference>
<name>A0A0V8GJ12_9BACL</name>
<accession>A0A0V8GJ12</accession>
<dbReference type="OrthoDB" id="9811476at2"/>
<dbReference type="Proteomes" id="UP000053797">
    <property type="component" value="Unassembled WGS sequence"/>
</dbReference>
<dbReference type="Pfam" id="PF04250">
    <property type="entry name" value="DUF429"/>
    <property type="match status" value="1"/>
</dbReference>
<evidence type="ECO:0000313" key="1">
    <source>
        <dbReference type="EMBL" id="KSU50249.1"/>
    </source>
</evidence>
<evidence type="ECO:0008006" key="3">
    <source>
        <dbReference type="Google" id="ProtNLM"/>
    </source>
</evidence>
<organism evidence="1 2">
    <name type="scientific">Exiguobacterium indicum</name>
    <dbReference type="NCBI Taxonomy" id="296995"/>
    <lineage>
        <taxon>Bacteria</taxon>
        <taxon>Bacillati</taxon>
        <taxon>Bacillota</taxon>
        <taxon>Bacilli</taxon>
        <taxon>Bacillales</taxon>
        <taxon>Bacillales Family XII. Incertae Sedis</taxon>
        <taxon>Exiguobacterium</taxon>
    </lineage>
</organism>
<proteinExistence type="predicted"/>
<protein>
    <recommendedName>
        <fullName evidence="3">DUF429 domain-containing protein</fullName>
    </recommendedName>
</protein>
<dbReference type="AlphaFoldDB" id="A0A0V8GJ12"/>
<dbReference type="RefSeq" id="WP_058264697.1">
    <property type="nucleotide sequence ID" value="NZ_FMYN01000001.1"/>
</dbReference>
<gene>
    <name evidence="1" type="ORF">AS033_02400</name>
</gene>